<evidence type="ECO:0000256" key="1">
    <source>
        <dbReference type="SAM" id="MobiDB-lite"/>
    </source>
</evidence>
<proteinExistence type="predicted"/>
<dbReference type="RefSeq" id="XP_060303106.1">
    <property type="nucleotide sequence ID" value="XM_060435861.1"/>
</dbReference>
<keyword evidence="3" id="KW-1185">Reference proteome</keyword>
<dbReference type="AlphaFoldDB" id="A0AA40BHA9"/>
<feature type="region of interest" description="Disordered" evidence="1">
    <location>
        <begin position="187"/>
        <end position="213"/>
    </location>
</feature>
<gene>
    <name evidence="2" type="ORF">B0T26DRAFT_60852</name>
</gene>
<dbReference type="GeneID" id="85319131"/>
<comment type="caution">
    <text evidence="2">The sequence shown here is derived from an EMBL/GenBank/DDBJ whole genome shotgun (WGS) entry which is preliminary data.</text>
</comment>
<evidence type="ECO:0000313" key="3">
    <source>
        <dbReference type="Proteomes" id="UP001172101"/>
    </source>
</evidence>
<organism evidence="2 3">
    <name type="scientific">Lasiosphaeria miniovina</name>
    <dbReference type="NCBI Taxonomy" id="1954250"/>
    <lineage>
        <taxon>Eukaryota</taxon>
        <taxon>Fungi</taxon>
        <taxon>Dikarya</taxon>
        <taxon>Ascomycota</taxon>
        <taxon>Pezizomycotina</taxon>
        <taxon>Sordariomycetes</taxon>
        <taxon>Sordariomycetidae</taxon>
        <taxon>Sordariales</taxon>
        <taxon>Lasiosphaeriaceae</taxon>
        <taxon>Lasiosphaeria</taxon>
    </lineage>
</organism>
<dbReference type="Proteomes" id="UP001172101">
    <property type="component" value="Unassembled WGS sequence"/>
</dbReference>
<protein>
    <submittedName>
        <fullName evidence="2">Uncharacterized protein</fullName>
    </submittedName>
</protein>
<sequence>MDTDRVGAGKGKVGIWIGIWTGDGNVPSYLRIHEQARTDGSRVPLMLPAGKKDIAVFPRSDGCRDIPLAHDNAHPIPRAQSRGALQLTRGDQGGMRGRAAVCGRCWFLLTFTPGRLVPSIPSAIPPPVLEIAPGISRHWLNRSLGTLAFPHRLWWDRGPGLDWLESDGSPAVLLHFHAPATACLGGPNKSFETGRPGSEPGGAVGSSSLPALH</sequence>
<reference evidence="2" key="1">
    <citation type="submission" date="2023-06" db="EMBL/GenBank/DDBJ databases">
        <title>Genome-scale phylogeny and comparative genomics of the fungal order Sordariales.</title>
        <authorList>
            <consortium name="Lawrence Berkeley National Laboratory"/>
            <person name="Hensen N."/>
            <person name="Bonometti L."/>
            <person name="Westerberg I."/>
            <person name="Brannstrom I.O."/>
            <person name="Guillou S."/>
            <person name="Cros-Aarteil S."/>
            <person name="Calhoun S."/>
            <person name="Haridas S."/>
            <person name="Kuo A."/>
            <person name="Mondo S."/>
            <person name="Pangilinan J."/>
            <person name="Riley R."/>
            <person name="LaButti K."/>
            <person name="Andreopoulos B."/>
            <person name="Lipzen A."/>
            <person name="Chen C."/>
            <person name="Yanf M."/>
            <person name="Daum C."/>
            <person name="Ng V."/>
            <person name="Clum A."/>
            <person name="Steindorff A."/>
            <person name="Ohm R."/>
            <person name="Martin F."/>
            <person name="Silar P."/>
            <person name="Natvig D."/>
            <person name="Lalanne C."/>
            <person name="Gautier V."/>
            <person name="Ament-velasquez S.L."/>
            <person name="Kruys A."/>
            <person name="Hutchinson M.I."/>
            <person name="Powell A.J."/>
            <person name="Barry K."/>
            <person name="Miller A.N."/>
            <person name="Grigoriev I.V."/>
            <person name="Debuchy R."/>
            <person name="Gladieux P."/>
            <person name="Thoren M.H."/>
            <person name="Johannesson H."/>
        </authorList>
    </citation>
    <scope>NUCLEOTIDE SEQUENCE</scope>
    <source>
        <strain evidence="2">SMH2392-1A</strain>
    </source>
</reference>
<evidence type="ECO:0000313" key="2">
    <source>
        <dbReference type="EMBL" id="KAK0734229.1"/>
    </source>
</evidence>
<name>A0AA40BHA9_9PEZI</name>
<accession>A0AA40BHA9</accession>
<dbReference type="EMBL" id="JAUIRO010000001">
    <property type="protein sequence ID" value="KAK0734229.1"/>
    <property type="molecule type" value="Genomic_DNA"/>
</dbReference>